<evidence type="ECO:0000313" key="2">
    <source>
        <dbReference type="Proteomes" id="UP000308382"/>
    </source>
</evidence>
<sequence length="298" mass="33831">MANYKSQVSLLLNILPDVAKETCFALHGGTAINLFVREMPRLSVDIDLTYVPVENRETSFKNITGALERIKATIQAVVPNAKVIHKQAELKLQISNTQAQIKLEINQAMRGTIAPPIKMTLCEKAQEAFDAFCEIQVVPIGQLYGGKICAALDRQHPRDFFDVKYLLENEGFTEEVRTGFLFGLLSSNRPLHEMLTPNLLDQRSAMANQFEGMSEEEFTYEDFEARRSLLIKTIHENLTDTDKKFLLSFQNGTPDWSLLDFGDYPAVQWKLQNLQKLKEANPEKHREQLDLLESGLIA</sequence>
<comment type="caution">
    <text evidence="1">The sequence shown here is derived from an EMBL/GenBank/DDBJ whole genome shotgun (WGS) entry which is preliminary data.</text>
</comment>
<dbReference type="Gene3D" id="3.10.450.620">
    <property type="entry name" value="JHP933, nucleotidyltransferase-like core domain"/>
    <property type="match status" value="1"/>
</dbReference>
<accession>A0A5R8M6L8</accession>
<protein>
    <submittedName>
        <fullName evidence="1">Nucleotidyl transferase AbiEii/AbiGii toxin family protein</fullName>
    </submittedName>
</protein>
<keyword evidence="2" id="KW-1185">Reference proteome</keyword>
<dbReference type="RefSeq" id="WP_138257790.1">
    <property type="nucleotide sequence ID" value="NZ_VBUK01000003.1"/>
</dbReference>
<dbReference type="EMBL" id="VBUK01000003">
    <property type="protein sequence ID" value="TLF45203.1"/>
    <property type="molecule type" value="Genomic_DNA"/>
</dbReference>
<dbReference type="InterPro" id="IPR014942">
    <property type="entry name" value="AbiEii"/>
</dbReference>
<evidence type="ECO:0000313" key="1">
    <source>
        <dbReference type="EMBL" id="TLF45203.1"/>
    </source>
</evidence>
<proteinExistence type="predicted"/>
<dbReference type="GO" id="GO:0016740">
    <property type="term" value="F:transferase activity"/>
    <property type="evidence" value="ECO:0007669"/>
    <property type="project" value="UniProtKB-KW"/>
</dbReference>
<reference evidence="1 2" key="1">
    <citation type="journal article" date="2017" name="Int. J. Syst. Evol. Microbiol.">
        <title>Maripseudobacter aurantiacus gen. nov., sp. nov., a novel member of the family Flavobacteriaceae isolated from a sedimentation basin.</title>
        <authorList>
            <person name="Chen C."/>
            <person name="Su Y."/>
            <person name="Tao T."/>
            <person name="Fu G."/>
            <person name="Zhang C."/>
            <person name="Sun C."/>
            <person name="Zhang X."/>
            <person name="Wu M."/>
        </authorList>
    </citation>
    <scope>NUCLEOTIDE SEQUENCE [LARGE SCALE GENOMIC DNA]</scope>
    <source>
        <strain evidence="2">CDA4</strain>
    </source>
</reference>
<name>A0A5R8M6L8_9FLAO</name>
<dbReference type="Pfam" id="PF08843">
    <property type="entry name" value="AbiEii"/>
    <property type="match status" value="1"/>
</dbReference>
<gene>
    <name evidence="1" type="ORF">FEK29_07390</name>
</gene>
<dbReference type="AlphaFoldDB" id="A0A5R8M6L8"/>
<organism evidence="1 2">
    <name type="scientific">Maribacter aurantiacus</name>
    <dbReference type="NCBI Taxonomy" id="1882343"/>
    <lineage>
        <taxon>Bacteria</taxon>
        <taxon>Pseudomonadati</taxon>
        <taxon>Bacteroidota</taxon>
        <taxon>Flavobacteriia</taxon>
        <taxon>Flavobacteriales</taxon>
        <taxon>Flavobacteriaceae</taxon>
        <taxon>Maribacter</taxon>
    </lineage>
</organism>
<dbReference type="Proteomes" id="UP000308382">
    <property type="component" value="Unassembled WGS sequence"/>
</dbReference>
<dbReference type="OrthoDB" id="1550603at2"/>
<keyword evidence="1" id="KW-0808">Transferase</keyword>